<gene>
    <name evidence="1" type="ORF">EMCG_06346</name>
</gene>
<dbReference type="Proteomes" id="UP000034164">
    <property type="component" value="Unassembled WGS sequence"/>
</dbReference>
<comment type="caution">
    <text evidence="1">The sequence shown here is derived from an EMBL/GenBank/DDBJ whole genome shotgun (WGS) entry which is preliminary data.</text>
</comment>
<accession>A0A0G2J6W9</accession>
<dbReference type="EMBL" id="LCZI01000157">
    <property type="protein sequence ID" value="KKZ68004.1"/>
    <property type="molecule type" value="Genomic_DNA"/>
</dbReference>
<proteinExistence type="predicted"/>
<dbReference type="VEuPathDB" id="FungiDB:EMCG_06346"/>
<reference evidence="2" key="1">
    <citation type="journal article" date="2015" name="PLoS Genet.">
        <title>The dynamic genome and transcriptome of the human fungal pathogen Blastomyces and close relative Emmonsia.</title>
        <authorList>
            <person name="Munoz J.F."/>
            <person name="Gauthier G.M."/>
            <person name="Desjardins C.A."/>
            <person name="Gallo J.E."/>
            <person name="Holder J."/>
            <person name="Sullivan T.D."/>
            <person name="Marty A.J."/>
            <person name="Carmen J.C."/>
            <person name="Chen Z."/>
            <person name="Ding L."/>
            <person name="Gujja S."/>
            <person name="Magrini V."/>
            <person name="Misas E."/>
            <person name="Mitreva M."/>
            <person name="Priest M."/>
            <person name="Saif S."/>
            <person name="Whiston E.A."/>
            <person name="Young S."/>
            <person name="Zeng Q."/>
            <person name="Goldman W.E."/>
            <person name="Mardis E.R."/>
            <person name="Taylor J.W."/>
            <person name="McEwen J.G."/>
            <person name="Clay O.K."/>
            <person name="Klein B.S."/>
            <person name="Cuomo C.A."/>
        </authorList>
    </citation>
    <scope>NUCLEOTIDE SEQUENCE [LARGE SCALE GENOMIC DNA]</scope>
    <source>
        <strain evidence="2">UAMH 3008</strain>
    </source>
</reference>
<dbReference type="AlphaFoldDB" id="A0A0G2J6W9"/>
<organism evidence="1 2">
    <name type="scientific">[Emmonsia] crescens</name>
    <dbReference type="NCBI Taxonomy" id="73230"/>
    <lineage>
        <taxon>Eukaryota</taxon>
        <taxon>Fungi</taxon>
        <taxon>Dikarya</taxon>
        <taxon>Ascomycota</taxon>
        <taxon>Pezizomycotina</taxon>
        <taxon>Eurotiomycetes</taxon>
        <taxon>Eurotiomycetidae</taxon>
        <taxon>Onygenales</taxon>
        <taxon>Ajellomycetaceae</taxon>
        <taxon>Emergomyces</taxon>
    </lineage>
</organism>
<name>A0A0G2J6W9_9EURO</name>
<protein>
    <submittedName>
        <fullName evidence="1">Uncharacterized protein</fullName>
    </submittedName>
</protein>
<evidence type="ECO:0000313" key="2">
    <source>
        <dbReference type="Proteomes" id="UP000034164"/>
    </source>
</evidence>
<sequence>MGDQQNISQILAALAAHQATSTTGHTSSPQQGQMPLHAYSGSYHPSAAPANIMNYSLPPPDNTGSLDISGAKPVNTGSVSIADAIAKARGIAAEKGIVHDPNRGMILASSRSRFTTRPTILPSFTISIKKPSTGYA</sequence>
<evidence type="ECO:0000313" key="1">
    <source>
        <dbReference type="EMBL" id="KKZ68004.1"/>
    </source>
</evidence>